<reference evidence="2 3" key="1">
    <citation type="journal article" date="2013" name="BMC Genomics">
        <title>Genome sequencing and comparative genomics of honey bee microsporidia, Nosema apis reveal novel insights into host-parasite interactions.</title>
        <authorList>
            <person name="Chen Yp."/>
            <person name="Pettis J.S."/>
            <person name="Zhao Y."/>
            <person name="Liu X."/>
            <person name="Tallon L.J."/>
            <person name="Sadzewicz L.D."/>
            <person name="Li R."/>
            <person name="Zheng H."/>
            <person name="Huang S."/>
            <person name="Zhang X."/>
            <person name="Hamilton M.C."/>
            <person name="Pernal S.F."/>
            <person name="Melathopoulos A.P."/>
            <person name="Yan X."/>
            <person name="Evans J.D."/>
        </authorList>
    </citation>
    <scope>NUCLEOTIDE SEQUENCE [LARGE SCALE GENOMIC DNA]</scope>
    <source>
        <strain evidence="2 3">BRL 01</strain>
    </source>
</reference>
<gene>
    <name evidence="2" type="ORF">NAPIS_ORF01982</name>
</gene>
<evidence type="ECO:0000313" key="2">
    <source>
        <dbReference type="EMBL" id="EQB60438.1"/>
    </source>
</evidence>
<dbReference type="InterPro" id="IPR003226">
    <property type="entry name" value="MYG1_exonuclease"/>
</dbReference>
<dbReference type="AlphaFoldDB" id="T0L7K4"/>
<dbReference type="VEuPathDB" id="MicrosporidiaDB:NAPIS_ORF01982"/>
<name>T0L7K4_9MICR</name>
<organism evidence="2 3">
    <name type="scientific">Vairimorpha apis BRL 01</name>
    <dbReference type="NCBI Taxonomy" id="1037528"/>
    <lineage>
        <taxon>Eukaryota</taxon>
        <taxon>Fungi</taxon>
        <taxon>Fungi incertae sedis</taxon>
        <taxon>Microsporidia</taxon>
        <taxon>Nosematidae</taxon>
        <taxon>Vairimorpha</taxon>
    </lineage>
</organism>
<dbReference type="GO" id="GO:0005634">
    <property type="term" value="C:nucleus"/>
    <property type="evidence" value="ECO:0007669"/>
    <property type="project" value="TreeGrafter"/>
</dbReference>
<comment type="similarity">
    <text evidence="1">Belongs to the MYG1 family.</text>
</comment>
<dbReference type="OrthoDB" id="10265310at2759"/>
<evidence type="ECO:0000256" key="1">
    <source>
        <dbReference type="ARBA" id="ARBA00010105"/>
    </source>
</evidence>
<dbReference type="GO" id="GO:0005737">
    <property type="term" value="C:cytoplasm"/>
    <property type="evidence" value="ECO:0007669"/>
    <property type="project" value="TreeGrafter"/>
</dbReference>
<accession>T0L7K4</accession>
<dbReference type="HOGENOM" id="CLU_2171749_0_0_1"/>
<sequence>MIILNIDDYILISNEYYDINLILEIEAIYGKNILYMVYPYESEYKIRAINISSNNFDLKKPLNKKWRGKKDKELEILCDGGVFVHSTGFIGSNKTKEGAIKMCRESYFSE</sequence>
<dbReference type="EMBL" id="KE647286">
    <property type="protein sequence ID" value="EQB60438.1"/>
    <property type="molecule type" value="Genomic_DNA"/>
</dbReference>
<dbReference type="Proteomes" id="UP000053780">
    <property type="component" value="Unassembled WGS sequence"/>
</dbReference>
<proteinExistence type="inferred from homology"/>
<keyword evidence="3" id="KW-1185">Reference proteome</keyword>
<protein>
    <submittedName>
        <fullName evidence="2">Uncharacterized protein</fullName>
    </submittedName>
</protein>
<dbReference type="Pfam" id="PF03690">
    <property type="entry name" value="MYG1_exonuc"/>
    <property type="match status" value="1"/>
</dbReference>
<dbReference type="PANTHER" id="PTHR11215:SF1">
    <property type="entry name" value="MYG1 EXONUCLEASE"/>
    <property type="match status" value="1"/>
</dbReference>
<evidence type="ECO:0000313" key="3">
    <source>
        <dbReference type="Proteomes" id="UP000053780"/>
    </source>
</evidence>
<dbReference type="PANTHER" id="PTHR11215">
    <property type="entry name" value="METAL DEPENDENT HYDROLASE - RELATED"/>
    <property type="match status" value="1"/>
</dbReference>